<organism evidence="2 3">
    <name type="scientific">Linum tenue</name>
    <dbReference type="NCBI Taxonomy" id="586396"/>
    <lineage>
        <taxon>Eukaryota</taxon>
        <taxon>Viridiplantae</taxon>
        <taxon>Streptophyta</taxon>
        <taxon>Embryophyta</taxon>
        <taxon>Tracheophyta</taxon>
        <taxon>Spermatophyta</taxon>
        <taxon>Magnoliopsida</taxon>
        <taxon>eudicotyledons</taxon>
        <taxon>Gunneridae</taxon>
        <taxon>Pentapetalae</taxon>
        <taxon>rosids</taxon>
        <taxon>fabids</taxon>
        <taxon>Malpighiales</taxon>
        <taxon>Linaceae</taxon>
        <taxon>Linum</taxon>
    </lineage>
</organism>
<evidence type="ECO:0000259" key="1">
    <source>
        <dbReference type="Pfam" id="PF18117"/>
    </source>
</evidence>
<dbReference type="InterPro" id="IPR044603">
    <property type="entry name" value="SAG101-like"/>
</dbReference>
<keyword evidence="3" id="KW-1185">Reference proteome</keyword>
<dbReference type="Proteomes" id="UP001154282">
    <property type="component" value="Unassembled WGS sequence"/>
</dbReference>
<dbReference type="EMBL" id="CAMGYJ010000008">
    <property type="protein sequence ID" value="CAI0455474.1"/>
    <property type="molecule type" value="Genomic_DNA"/>
</dbReference>
<dbReference type="GO" id="GO:0052689">
    <property type="term" value="F:carboxylic ester hydrolase activity"/>
    <property type="evidence" value="ECO:0007669"/>
    <property type="project" value="InterPro"/>
</dbReference>
<reference evidence="2" key="1">
    <citation type="submission" date="2022-08" db="EMBL/GenBank/DDBJ databases">
        <authorList>
            <person name="Gutierrez-Valencia J."/>
        </authorList>
    </citation>
    <scope>NUCLEOTIDE SEQUENCE</scope>
</reference>
<gene>
    <name evidence="2" type="ORF">LITE_LOCUS32347</name>
</gene>
<dbReference type="Pfam" id="PF18117">
    <property type="entry name" value="EDS1_EP"/>
    <property type="match status" value="1"/>
</dbReference>
<sequence>MLCSEMDSTCVEDPDVVSILFRKWIELAHKASDQLESLSVDEYGKMVEYLKSRVICQGSSILGRPMANSMQAGIALQLQSIGISLDQKQSTISLATELEKKQKFSSFRKRSALEQSRKLQEIKMKMAYLEWYKKDSRNKGRGYYDSYKIQSTTADIEIAKYKKFLTNYWKDLVEEAESKSQKESLFFRTMFLYGGTNYRRMVEPLDIAEFYRDGKNRDYKKQGRSPHYVLLEKWQKEDAAGKGKMKKKEKKPVDMMTEDSCFWADVEEALFAVRLLKQKGSGGGGESSEAKNRLVEFQRYVMEQIENYAVDSEIFLRESSFMVWWKEFQEIVAIVGSGSSSLVEYMKSGMYLSYGSP</sequence>
<evidence type="ECO:0000313" key="2">
    <source>
        <dbReference type="EMBL" id="CAI0455474.1"/>
    </source>
</evidence>
<dbReference type="PANTHER" id="PTHR46898">
    <property type="entry name" value="SENESCENCE-ASSOCIATED CARBOXYLESTERASE 101"/>
    <property type="match status" value="1"/>
</dbReference>
<name>A0AAV0NA58_9ROSI</name>
<proteinExistence type="predicted"/>
<feature type="domain" description="EDS1 EP" evidence="1">
    <location>
        <begin position="128"/>
        <end position="332"/>
    </location>
</feature>
<evidence type="ECO:0000313" key="3">
    <source>
        <dbReference type="Proteomes" id="UP001154282"/>
    </source>
</evidence>
<dbReference type="GO" id="GO:0006952">
    <property type="term" value="P:defense response"/>
    <property type="evidence" value="ECO:0007669"/>
    <property type="project" value="InterPro"/>
</dbReference>
<accession>A0AAV0NA58</accession>
<dbReference type="AlphaFoldDB" id="A0AAV0NA58"/>
<protein>
    <recommendedName>
        <fullName evidence="1">EDS1 EP domain-containing protein</fullName>
    </recommendedName>
</protein>
<dbReference type="PANTHER" id="PTHR46898:SF3">
    <property type="entry name" value="FUNGAL LIPASE-LIKE DOMAIN-CONTAINING PROTEIN"/>
    <property type="match status" value="1"/>
</dbReference>
<dbReference type="InterPro" id="IPR041266">
    <property type="entry name" value="EDS1_EP"/>
</dbReference>
<comment type="caution">
    <text evidence="2">The sequence shown here is derived from an EMBL/GenBank/DDBJ whole genome shotgun (WGS) entry which is preliminary data.</text>
</comment>